<dbReference type="SUPFAM" id="SSF48452">
    <property type="entry name" value="TPR-like"/>
    <property type="match status" value="1"/>
</dbReference>
<evidence type="ECO:0000313" key="4">
    <source>
        <dbReference type="Proteomes" id="UP001632037"/>
    </source>
</evidence>
<evidence type="ECO:0000256" key="2">
    <source>
        <dbReference type="SAM" id="MobiDB-lite"/>
    </source>
</evidence>
<dbReference type="Proteomes" id="UP001632037">
    <property type="component" value="Unassembled WGS sequence"/>
</dbReference>
<keyword evidence="4" id="KW-1185">Reference proteome</keyword>
<protein>
    <submittedName>
        <fullName evidence="3">Uncharacterized protein</fullName>
    </submittedName>
</protein>
<feature type="region of interest" description="Disordered" evidence="2">
    <location>
        <begin position="186"/>
        <end position="210"/>
    </location>
</feature>
<dbReference type="Gene3D" id="1.25.40.10">
    <property type="entry name" value="Tetratricopeptide repeat domain"/>
    <property type="match status" value="1"/>
</dbReference>
<dbReference type="PANTHER" id="PTHR46423:SF1">
    <property type="entry name" value="RNA POLYMERASE II-ASSOCIATED PROTEIN 3"/>
    <property type="match status" value="1"/>
</dbReference>
<comment type="caution">
    <text evidence="3">The sequence shown here is derived from an EMBL/GenBank/DDBJ whole genome shotgun (WGS) entry which is preliminary data.</text>
</comment>
<accession>A0ABD3G1E0</accession>
<keyword evidence="1" id="KW-0802">TPR repeat</keyword>
<dbReference type="EMBL" id="JBIMZQ010000005">
    <property type="protein sequence ID" value="KAL3671780.1"/>
    <property type="molecule type" value="Genomic_DNA"/>
</dbReference>
<dbReference type="AlphaFoldDB" id="A0ABD3G1E0"/>
<evidence type="ECO:0000256" key="1">
    <source>
        <dbReference type="ARBA" id="ARBA00022803"/>
    </source>
</evidence>
<sequence length="247" mass="27926">MELETLKNEGNALFQQQRFPEAVKVYSSVLDKLQDSGVNDEVAARLEVAVRLNRAWAWIQMPDSESSESTLLYAEQDCSAVVEKDPSCVKAFYRRALARERRGQWKMAMDDAVTMRQLEPGHPSVGPLLERLQQHTLGEGDLVPKLQQCSVSSDTNTSATVSLAKEAEDAWRALQAGEINLQKSTAKARYKPKRAQRDKRATRDGLSYPLKGEISEKTEELWESLRREEITTLTKAFPRTKKNTRDG</sequence>
<dbReference type="SMART" id="SM00028">
    <property type="entry name" value="TPR"/>
    <property type="match status" value="2"/>
</dbReference>
<reference evidence="3 4" key="1">
    <citation type="submission" date="2024-09" db="EMBL/GenBank/DDBJ databases">
        <title>Genome sequencing and assembly of Phytophthora oleae, isolate VK10A, causative agent of rot of olive drupes.</title>
        <authorList>
            <person name="Conti Taguali S."/>
            <person name="Riolo M."/>
            <person name="La Spada F."/>
            <person name="Cacciola S.O."/>
            <person name="Dionisio G."/>
        </authorList>
    </citation>
    <scope>NUCLEOTIDE SEQUENCE [LARGE SCALE GENOMIC DNA]</scope>
    <source>
        <strain evidence="3 4">VK10A</strain>
    </source>
</reference>
<feature type="compositionally biased region" description="Basic residues" evidence="2">
    <location>
        <begin position="186"/>
        <end position="197"/>
    </location>
</feature>
<gene>
    <name evidence="3" type="ORF">V7S43_003689</name>
</gene>
<evidence type="ECO:0000313" key="3">
    <source>
        <dbReference type="EMBL" id="KAL3671780.1"/>
    </source>
</evidence>
<dbReference type="PANTHER" id="PTHR46423">
    <property type="entry name" value="RNA POLYMERASE II-ASSOCIATED PROTEIN 3"/>
    <property type="match status" value="1"/>
</dbReference>
<dbReference type="InterPro" id="IPR011990">
    <property type="entry name" value="TPR-like_helical_dom_sf"/>
</dbReference>
<dbReference type="InterPro" id="IPR051966">
    <property type="entry name" value="RPAP3"/>
</dbReference>
<name>A0ABD3G1E0_9STRA</name>
<dbReference type="InterPro" id="IPR019734">
    <property type="entry name" value="TPR_rpt"/>
</dbReference>
<organism evidence="3 4">
    <name type="scientific">Phytophthora oleae</name>
    <dbReference type="NCBI Taxonomy" id="2107226"/>
    <lineage>
        <taxon>Eukaryota</taxon>
        <taxon>Sar</taxon>
        <taxon>Stramenopiles</taxon>
        <taxon>Oomycota</taxon>
        <taxon>Peronosporomycetes</taxon>
        <taxon>Peronosporales</taxon>
        <taxon>Peronosporaceae</taxon>
        <taxon>Phytophthora</taxon>
    </lineage>
</organism>
<proteinExistence type="predicted"/>